<dbReference type="Proteomes" id="UP001595379">
    <property type="component" value="Unassembled WGS sequence"/>
</dbReference>
<gene>
    <name evidence="2" type="ORF">ACFOOR_11120</name>
</gene>
<organism evidence="2 3">
    <name type="scientific">Hyphobacterium vulgare</name>
    <dbReference type="NCBI Taxonomy" id="1736751"/>
    <lineage>
        <taxon>Bacteria</taxon>
        <taxon>Pseudomonadati</taxon>
        <taxon>Pseudomonadota</taxon>
        <taxon>Alphaproteobacteria</taxon>
        <taxon>Maricaulales</taxon>
        <taxon>Maricaulaceae</taxon>
        <taxon>Hyphobacterium</taxon>
    </lineage>
</organism>
<feature type="transmembrane region" description="Helical" evidence="1">
    <location>
        <begin position="164"/>
        <end position="182"/>
    </location>
</feature>
<keyword evidence="1" id="KW-0472">Membrane</keyword>
<keyword evidence="3" id="KW-1185">Reference proteome</keyword>
<feature type="transmembrane region" description="Helical" evidence="1">
    <location>
        <begin position="189"/>
        <end position="208"/>
    </location>
</feature>
<evidence type="ECO:0000256" key="1">
    <source>
        <dbReference type="SAM" id="Phobius"/>
    </source>
</evidence>
<evidence type="ECO:0000313" key="2">
    <source>
        <dbReference type="EMBL" id="MFC2926657.1"/>
    </source>
</evidence>
<reference evidence="3" key="1">
    <citation type="journal article" date="2019" name="Int. J. Syst. Evol. Microbiol.">
        <title>The Global Catalogue of Microorganisms (GCM) 10K type strain sequencing project: providing services to taxonomists for standard genome sequencing and annotation.</title>
        <authorList>
            <consortium name="The Broad Institute Genomics Platform"/>
            <consortium name="The Broad Institute Genome Sequencing Center for Infectious Disease"/>
            <person name="Wu L."/>
            <person name="Ma J."/>
        </authorList>
    </citation>
    <scope>NUCLEOTIDE SEQUENCE [LARGE SCALE GENOMIC DNA]</scope>
    <source>
        <strain evidence="3">KCTC 52487</strain>
    </source>
</reference>
<feature type="transmembrane region" description="Helical" evidence="1">
    <location>
        <begin position="76"/>
        <end position="96"/>
    </location>
</feature>
<evidence type="ECO:0008006" key="4">
    <source>
        <dbReference type="Google" id="ProtNLM"/>
    </source>
</evidence>
<protein>
    <recommendedName>
        <fullName evidence="4">Cytochrome b561 bacterial/Ni-hydrogenase domain-containing protein</fullName>
    </recommendedName>
</protein>
<feature type="transmembrane region" description="Helical" evidence="1">
    <location>
        <begin position="44"/>
        <end position="64"/>
    </location>
</feature>
<name>A0ABV6ZZ25_9PROT</name>
<feature type="transmembrane region" description="Helical" evidence="1">
    <location>
        <begin position="108"/>
        <end position="126"/>
    </location>
</feature>
<dbReference type="EMBL" id="JBHRSV010000020">
    <property type="protein sequence ID" value="MFC2926657.1"/>
    <property type="molecule type" value="Genomic_DNA"/>
</dbReference>
<keyword evidence="1" id="KW-1133">Transmembrane helix</keyword>
<feature type="transmembrane region" description="Helical" evidence="1">
    <location>
        <begin position="12"/>
        <end position="32"/>
    </location>
</feature>
<sequence length="213" mass="23865">MNQMVRGERFFFFHSLVLFAIVVTGFPLHAIVNADHLPPMRPLLHVHALLMGFWFALVVVQTGLIGRGQYALHKTLGAASLILVAAMLPSGIWVSYENMLRTGSPQILYVNTLNATFFALYYLMALNWRNTPALHKRFMMLASLSLMFPALARVGYVLDLNPFAVLPMWLVLLFALPTYDLIRERKIKRATAVGLILTLVYLGIAISIGPPPE</sequence>
<keyword evidence="1" id="KW-0812">Transmembrane</keyword>
<evidence type="ECO:0000313" key="3">
    <source>
        <dbReference type="Proteomes" id="UP001595379"/>
    </source>
</evidence>
<dbReference type="RefSeq" id="WP_343164707.1">
    <property type="nucleotide sequence ID" value="NZ_JBHRSV010000020.1"/>
</dbReference>
<proteinExistence type="predicted"/>
<comment type="caution">
    <text evidence="2">The sequence shown here is derived from an EMBL/GenBank/DDBJ whole genome shotgun (WGS) entry which is preliminary data.</text>
</comment>
<accession>A0ABV6ZZ25</accession>